<name>A0AAD9QTT2_ACRCE</name>
<proteinExistence type="predicted"/>
<feature type="region of interest" description="Disordered" evidence="1">
    <location>
        <begin position="328"/>
        <end position="347"/>
    </location>
</feature>
<sequence>MHFTEVRQFRAPPSFLGRHCAKTRSRQVDLEKSSDEKHLNALLDGTIQGHSLRKNTNVLSHTKKPENIDKTSDELGANTTRIEFPSALEKSAGAESSAEMNRGQLVDLHRSIQTRLKGPTINNMEKYPLSGMTCTGQRVDLTQGQQNRNDIGITEEICESEVVSNGKTAGVASHSNAVSLNKLYSSLKKIKCRRNDLGHHEDLATISMNSREPGLGRSYFQRALPANKTARQPVHEQRATQEEIFLLVGGKSKPVRYEINPDGLNLLEKEWHVELKSRDSLFCNPSGDSEGLKLLQKFRARFRLQNQRPFLGRKTPNLPIPWARHVVHRGRNQSPEQRDKLNEDEAGRKLSIHVYLPNAGWDEQRSSTPATPMVSPSR</sequence>
<feature type="compositionally biased region" description="Basic and acidic residues" evidence="1">
    <location>
        <begin position="336"/>
        <end position="347"/>
    </location>
</feature>
<dbReference type="EMBL" id="JARQWQ010000014">
    <property type="protein sequence ID" value="KAK2567343.1"/>
    <property type="molecule type" value="Genomic_DNA"/>
</dbReference>
<gene>
    <name evidence="2" type="ORF">P5673_008139</name>
</gene>
<accession>A0AAD9QTT2</accession>
<comment type="caution">
    <text evidence="2">The sequence shown here is derived from an EMBL/GenBank/DDBJ whole genome shotgun (WGS) entry which is preliminary data.</text>
</comment>
<keyword evidence="3" id="KW-1185">Reference proteome</keyword>
<reference evidence="2" key="2">
    <citation type="journal article" date="2023" name="Science">
        <title>Genomic signatures of disease resistance in endangered staghorn corals.</title>
        <authorList>
            <person name="Vollmer S.V."/>
            <person name="Selwyn J.D."/>
            <person name="Despard B.A."/>
            <person name="Roesel C.L."/>
        </authorList>
    </citation>
    <scope>NUCLEOTIDE SEQUENCE</scope>
    <source>
        <strain evidence="2">K2</strain>
    </source>
</reference>
<evidence type="ECO:0000313" key="3">
    <source>
        <dbReference type="Proteomes" id="UP001249851"/>
    </source>
</evidence>
<reference evidence="2" key="1">
    <citation type="journal article" date="2023" name="G3 (Bethesda)">
        <title>Whole genome assembly and annotation of the endangered Caribbean coral Acropora cervicornis.</title>
        <authorList>
            <person name="Selwyn J.D."/>
            <person name="Vollmer S.V."/>
        </authorList>
    </citation>
    <scope>NUCLEOTIDE SEQUENCE</scope>
    <source>
        <strain evidence="2">K2</strain>
    </source>
</reference>
<evidence type="ECO:0000256" key="1">
    <source>
        <dbReference type="SAM" id="MobiDB-lite"/>
    </source>
</evidence>
<protein>
    <submittedName>
        <fullName evidence="2">Uncharacterized protein</fullName>
    </submittedName>
</protein>
<organism evidence="2 3">
    <name type="scientific">Acropora cervicornis</name>
    <name type="common">Staghorn coral</name>
    <dbReference type="NCBI Taxonomy" id="6130"/>
    <lineage>
        <taxon>Eukaryota</taxon>
        <taxon>Metazoa</taxon>
        <taxon>Cnidaria</taxon>
        <taxon>Anthozoa</taxon>
        <taxon>Hexacorallia</taxon>
        <taxon>Scleractinia</taxon>
        <taxon>Astrocoeniina</taxon>
        <taxon>Acroporidae</taxon>
        <taxon>Acropora</taxon>
    </lineage>
</organism>
<evidence type="ECO:0000313" key="2">
    <source>
        <dbReference type="EMBL" id="KAK2567343.1"/>
    </source>
</evidence>
<dbReference type="Proteomes" id="UP001249851">
    <property type="component" value="Unassembled WGS sequence"/>
</dbReference>
<dbReference type="AlphaFoldDB" id="A0AAD9QTT2"/>